<comment type="caution">
    <text evidence="1">The sequence shown here is derived from an EMBL/GenBank/DDBJ whole genome shotgun (WGS) entry which is preliminary data.</text>
</comment>
<reference evidence="1 2" key="1">
    <citation type="submission" date="2017-01" db="EMBL/GenBank/DDBJ databases">
        <title>New insights into the genetic diversity of Chromobacterium isolated from tropical freshwater lake.</title>
        <authorList>
            <person name="Santos A.B."/>
            <person name="Nascimento A.M."/>
            <person name="Da Silva P.C."/>
        </authorList>
    </citation>
    <scope>NUCLEOTIDE SEQUENCE [LARGE SCALE GENOMIC DNA]</scope>
    <source>
        <strain evidence="1 2">56AF</strain>
    </source>
</reference>
<dbReference type="Proteomes" id="UP000239469">
    <property type="component" value="Unassembled WGS sequence"/>
</dbReference>
<gene>
    <name evidence="1" type="ORF">BUE93_04825</name>
</gene>
<evidence type="ECO:0000313" key="1">
    <source>
        <dbReference type="EMBL" id="PRP71734.1"/>
    </source>
</evidence>
<protein>
    <submittedName>
        <fullName evidence="1">Uncharacterized protein</fullName>
    </submittedName>
</protein>
<evidence type="ECO:0000313" key="2">
    <source>
        <dbReference type="Proteomes" id="UP000239469"/>
    </source>
</evidence>
<name>A0A2S9X7P0_9NEIS</name>
<accession>A0A2S9X7P0</accession>
<proteinExistence type="predicted"/>
<sequence>MYDAKQFRFQMMVPHMTTTAQSGRRVYGPRGVAQSKPVQMRLLPIERYLFNKLKEKLGMSESSLSREIYLVGLPTFLALHGLTEWANAIQNAFSA</sequence>
<dbReference type="EMBL" id="MTBD01000008">
    <property type="protein sequence ID" value="PRP71734.1"/>
    <property type="molecule type" value="Genomic_DNA"/>
</dbReference>
<dbReference type="AlphaFoldDB" id="A0A2S9X7P0"/>
<organism evidence="1 2">
    <name type="scientific">Chromobacterium amazonense</name>
    <dbReference type="NCBI Taxonomy" id="1382803"/>
    <lineage>
        <taxon>Bacteria</taxon>
        <taxon>Pseudomonadati</taxon>
        <taxon>Pseudomonadota</taxon>
        <taxon>Betaproteobacteria</taxon>
        <taxon>Neisseriales</taxon>
        <taxon>Chromobacteriaceae</taxon>
        <taxon>Chromobacterium</taxon>
    </lineage>
</organism>